<feature type="domain" description="DUF630" evidence="3">
    <location>
        <begin position="1"/>
        <end position="59"/>
    </location>
</feature>
<name>A0A1S2XRR8_CICAR</name>
<protein>
    <submittedName>
        <fullName evidence="5">Nitrate regulatory gene2 protein-like</fullName>
    </submittedName>
</protein>
<organism evidence="4 5">
    <name type="scientific">Cicer arietinum</name>
    <name type="common">Chickpea</name>
    <name type="synonym">Garbanzo</name>
    <dbReference type="NCBI Taxonomy" id="3827"/>
    <lineage>
        <taxon>Eukaryota</taxon>
        <taxon>Viridiplantae</taxon>
        <taxon>Streptophyta</taxon>
        <taxon>Embryophyta</taxon>
        <taxon>Tracheophyta</taxon>
        <taxon>Spermatophyta</taxon>
        <taxon>Magnoliopsida</taxon>
        <taxon>eudicotyledons</taxon>
        <taxon>Gunneridae</taxon>
        <taxon>Pentapetalae</taxon>
        <taxon>rosids</taxon>
        <taxon>fabids</taxon>
        <taxon>Fabales</taxon>
        <taxon>Fabaceae</taxon>
        <taxon>Papilionoideae</taxon>
        <taxon>50 kb inversion clade</taxon>
        <taxon>NPAAA clade</taxon>
        <taxon>Hologalegina</taxon>
        <taxon>IRL clade</taxon>
        <taxon>Cicereae</taxon>
        <taxon>Cicer</taxon>
    </lineage>
</organism>
<dbReference type="OrthoDB" id="1919226at2759"/>
<evidence type="ECO:0000313" key="4">
    <source>
        <dbReference type="Proteomes" id="UP000087171"/>
    </source>
</evidence>
<dbReference type="InterPro" id="IPR006868">
    <property type="entry name" value="DUF630"/>
</dbReference>
<gene>
    <name evidence="5" type="primary">LOC101510124</name>
</gene>
<keyword evidence="4" id="KW-1185">Reference proteome</keyword>
<dbReference type="PaxDb" id="3827-XP_004492935.1"/>
<feature type="domain" description="DUF632" evidence="2">
    <location>
        <begin position="420"/>
        <end position="725"/>
    </location>
</feature>
<dbReference type="GeneID" id="101510124"/>
<proteinExistence type="predicted"/>
<dbReference type="Pfam" id="PF04782">
    <property type="entry name" value="DUF632"/>
    <property type="match status" value="1"/>
</dbReference>
<dbReference type="KEGG" id="cam:101510124"/>
<dbReference type="PANTHER" id="PTHR21450:SF9">
    <property type="entry name" value="BZIP DOMAIN CLASS TRANSCRIPTION FACTOR (DUF630 AND DUF632)-RELATED"/>
    <property type="match status" value="1"/>
</dbReference>
<dbReference type="AlphaFoldDB" id="A0A1S2XRR8"/>
<evidence type="ECO:0000259" key="2">
    <source>
        <dbReference type="Pfam" id="PF04782"/>
    </source>
</evidence>
<sequence length="859" mass="96459">MGCTASKLENEDTVRRCKDRRRLMKEAVYARHHLAAAHSDYCRSLRLTGTALSTFASGEPLSVSDNTPAVFINHKTTIPTTATTTTTFHRPPPSSHIPSPSPSSYHHHHHTPPPPPQQQPFNPSPSPTIATSKLPHILSSSTTSSTNHHPRRRKQPPPKLPHILSDSSPSSTPRSNASNNFASNFFPTAHSTYSSTPSQTSSVWNWENFYPPPPPPPGSDYFDRDKEDAASQFSFKSRNTEVSHSRQQPQQQQQQQPQKQQQQPQTYQQLQQHQHQHQQQHYLNPTAHEVEGFDSERSEYDYFNGKLATVQKNHSNHHLEEYTETEREEVECSEWGDHYSTTSSSEDDDEDEDGDDGVDGDVESRSEIGTRSNFGSSSAVRKGYSEKGYGEAVGKSEDLASSSTGEGVMEMKMVVRHRDLKEIVDSIKENFDKAAVAGDKVSEMLEISKAQLDRSFRQLRKTVYHSSSLLSNLSSTWTSKPPLAVKYRLDTGSLDEPGGLRSLCSTLERLLAWEKKLYDEVKSREGVKIEHEKKLSALQSQEYKGDDEAKIFKTKSSINKLQSLIVVTSQAVSTTSTAIVGLRDSDLVPQLVELCHGMMYMWRSMHQYHEVQSNIVQQVRGLVNRSSGSDSTSELHRQATRDLESAVSAWHSSFCRLIKFQRDFILSLHGWFKLSLIPVDNDNINNHSREPSDAYVFFDDWKLALDRVPDTVASEAIKSFINVVHVISCKQADELKIKKRTENASKELEKKASSVRNIERKFYSSYSLVGIGLPDTAPDNGQGLDARDPLAEKKLELATCQRRVEDEMLRHSKAVEATRAMTLNNLQTGLPGVFQALTSFSSLFAEALESVCTHSYAIK</sequence>
<evidence type="ECO:0000256" key="1">
    <source>
        <dbReference type="SAM" id="MobiDB-lite"/>
    </source>
</evidence>
<feature type="region of interest" description="Disordered" evidence="1">
    <location>
        <begin position="317"/>
        <end position="381"/>
    </location>
</feature>
<feature type="compositionally biased region" description="Pro residues" evidence="1">
    <location>
        <begin position="90"/>
        <end position="101"/>
    </location>
</feature>
<feature type="compositionally biased region" description="Polar residues" evidence="1">
    <location>
        <begin position="369"/>
        <end position="379"/>
    </location>
</feature>
<evidence type="ECO:0000259" key="3">
    <source>
        <dbReference type="Pfam" id="PF04783"/>
    </source>
</evidence>
<feature type="region of interest" description="Disordered" evidence="1">
    <location>
        <begin position="206"/>
        <end position="225"/>
    </location>
</feature>
<feature type="region of interest" description="Disordered" evidence="1">
    <location>
        <begin position="76"/>
        <end position="180"/>
    </location>
</feature>
<dbReference type="InterPro" id="IPR006867">
    <property type="entry name" value="DUF632"/>
</dbReference>
<evidence type="ECO:0000313" key="5">
    <source>
        <dbReference type="RefSeq" id="XP_004492935.1"/>
    </source>
</evidence>
<dbReference type="STRING" id="3827.A0A1S2XRR8"/>
<dbReference type="PANTHER" id="PTHR21450">
    <property type="entry name" value="PROTEIN ALTERED PHOSPHATE STARVATION RESPONSE 1"/>
    <property type="match status" value="1"/>
</dbReference>
<dbReference type="Pfam" id="PF04783">
    <property type="entry name" value="DUF630"/>
    <property type="match status" value="1"/>
</dbReference>
<feature type="compositionally biased region" description="Pro residues" evidence="1">
    <location>
        <begin position="112"/>
        <end position="126"/>
    </location>
</feature>
<reference evidence="4" key="1">
    <citation type="journal article" date="2013" name="Nat. Biotechnol.">
        <title>Draft genome sequence of chickpea (Cicer arietinum) provides a resource for trait improvement.</title>
        <authorList>
            <person name="Varshney R.K."/>
            <person name="Song C."/>
            <person name="Saxena R.K."/>
            <person name="Azam S."/>
            <person name="Yu S."/>
            <person name="Sharpe A.G."/>
            <person name="Cannon S."/>
            <person name="Baek J."/>
            <person name="Rosen B.D."/>
            <person name="Tar'an B."/>
            <person name="Millan T."/>
            <person name="Zhang X."/>
            <person name="Ramsay L.D."/>
            <person name="Iwata A."/>
            <person name="Wang Y."/>
            <person name="Nelson W."/>
            <person name="Farmer A.D."/>
            <person name="Gaur P.M."/>
            <person name="Soderlund C."/>
            <person name="Penmetsa R.V."/>
            <person name="Xu C."/>
            <person name="Bharti A.K."/>
            <person name="He W."/>
            <person name="Winter P."/>
            <person name="Zhao S."/>
            <person name="Hane J.K."/>
            <person name="Carrasquilla-Garcia N."/>
            <person name="Condie J.A."/>
            <person name="Upadhyaya H.D."/>
            <person name="Luo M.C."/>
            <person name="Thudi M."/>
            <person name="Gowda C.L."/>
            <person name="Singh N.P."/>
            <person name="Lichtenzveig J."/>
            <person name="Gali K.K."/>
            <person name="Rubio J."/>
            <person name="Nadarajan N."/>
            <person name="Dolezel J."/>
            <person name="Bansal K.C."/>
            <person name="Xu X."/>
            <person name="Edwards D."/>
            <person name="Zhang G."/>
            <person name="Kahl G."/>
            <person name="Gil J."/>
            <person name="Singh K.B."/>
            <person name="Datta S.K."/>
            <person name="Jackson S.A."/>
            <person name="Wang J."/>
            <person name="Cook D.R."/>
        </authorList>
    </citation>
    <scope>NUCLEOTIDE SEQUENCE [LARGE SCALE GENOMIC DNA]</scope>
    <source>
        <strain evidence="4">cv. CDC Frontier</strain>
    </source>
</reference>
<dbReference type="Proteomes" id="UP000087171">
    <property type="component" value="Chromosome Ca3"/>
</dbReference>
<feature type="compositionally biased region" description="Low complexity" evidence="1">
    <location>
        <begin position="161"/>
        <end position="180"/>
    </location>
</feature>
<accession>A0A1S2XRR8</accession>
<dbReference type="eggNOG" id="ENOG502QU01">
    <property type="taxonomic scope" value="Eukaryota"/>
</dbReference>
<feature type="compositionally biased region" description="Low complexity" evidence="1">
    <location>
        <begin position="247"/>
        <end position="281"/>
    </location>
</feature>
<reference evidence="5" key="2">
    <citation type="submission" date="2025-08" db="UniProtKB">
        <authorList>
            <consortium name="RefSeq"/>
        </authorList>
    </citation>
    <scope>IDENTIFICATION</scope>
    <source>
        <tissue evidence="5">Etiolated seedlings</tissue>
    </source>
</reference>
<feature type="compositionally biased region" description="Low complexity" evidence="1">
    <location>
        <begin position="76"/>
        <end position="89"/>
    </location>
</feature>
<feature type="region of interest" description="Disordered" evidence="1">
    <location>
        <begin position="236"/>
        <end position="281"/>
    </location>
</feature>
<feature type="compositionally biased region" description="Acidic residues" evidence="1">
    <location>
        <begin position="345"/>
        <end position="361"/>
    </location>
</feature>
<dbReference type="RefSeq" id="XP_004492935.1">
    <property type="nucleotide sequence ID" value="XM_004492878.3"/>
</dbReference>